<dbReference type="GO" id="GO:0008967">
    <property type="term" value="F:phosphoglycolate phosphatase activity"/>
    <property type="evidence" value="ECO:0007669"/>
    <property type="project" value="TreeGrafter"/>
</dbReference>
<organism evidence="1 2">
    <name type="scientific">Candidatus Yanofskybacteria bacterium RIFCSPHIGHO2_02_FULL_41_11</name>
    <dbReference type="NCBI Taxonomy" id="1802675"/>
    <lineage>
        <taxon>Bacteria</taxon>
        <taxon>Candidatus Yanofskyibacteriota</taxon>
    </lineage>
</organism>
<dbReference type="Gene3D" id="1.10.150.240">
    <property type="entry name" value="Putative phosphatase, domain 2"/>
    <property type="match status" value="1"/>
</dbReference>
<dbReference type="SUPFAM" id="SSF56784">
    <property type="entry name" value="HAD-like"/>
    <property type="match status" value="1"/>
</dbReference>
<dbReference type="GO" id="GO:0006281">
    <property type="term" value="P:DNA repair"/>
    <property type="evidence" value="ECO:0007669"/>
    <property type="project" value="TreeGrafter"/>
</dbReference>
<dbReference type="GO" id="GO:0005829">
    <property type="term" value="C:cytosol"/>
    <property type="evidence" value="ECO:0007669"/>
    <property type="project" value="TreeGrafter"/>
</dbReference>
<dbReference type="InterPro" id="IPR041492">
    <property type="entry name" value="HAD_2"/>
</dbReference>
<sequence>MTRRGLCLDLDGTIIDSCQYGLRKLESIVRARDLPYDPEIEKKILSLWVGPPEKIISEVWPGSDTKDIVKAWGKDDKPISLVPGGFEALINLFCFFYLSILTSRGRESTNFHIESYRHLFRFVVTHNDTEFHKPDPRSMHPVFTNYEMLDVQQENIIFVGDNIDADWKLAQSLEMEFYAVTSGVHSKDEFIAAGVNPDCVLNTIADLPKILIK</sequence>
<dbReference type="Pfam" id="PF13419">
    <property type="entry name" value="HAD_2"/>
    <property type="match status" value="1"/>
</dbReference>
<dbReference type="InterPro" id="IPR023198">
    <property type="entry name" value="PGP-like_dom2"/>
</dbReference>
<reference evidence="1 2" key="1">
    <citation type="journal article" date="2016" name="Nat. Commun.">
        <title>Thousands of microbial genomes shed light on interconnected biogeochemical processes in an aquifer system.</title>
        <authorList>
            <person name="Anantharaman K."/>
            <person name="Brown C.T."/>
            <person name="Hug L.A."/>
            <person name="Sharon I."/>
            <person name="Castelle C.J."/>
            <person name="Probst A.J."/>
            <person name="Thomas B.C."/>
            <person name="Singh A."/>
            <person name="Wilkins M.J."/>
            <person name="Karaoz U."/>
            <person name="Brodie E.L."/>
            <person name="Williams K.H."/>
            <person name="Hubbard S.S."/>
            <person name="Banfield J.F."/>
        </authorList>
    </citation>
    <scope>NUCLEOTIDE SEQUENCE [LARGE SCALE GENOMIC DNA]</scope>
</reference>
<dbReference type="EMBL" id="MGJP01000011">
    <property type="protein sequence ID" value="OGN10284.1"/>
    <property type="molecule type" value="Genomic_DNA"/>
</dbReference>
<evidence type="ECO:0000313" key="2">
    <source>
        <dbReference type="Proteomes" id="UP000177167"/>
    </source>
</evidence>
<dbReference type="PANTHER" id="PTHR43434:SF1">
    <property type="entry name" value="PHOSPHOGLYCOLATE PHOSPHATASE"/>
    <property type="match status" value="1"/>
</dbReference>
<gene>
    <name evidence="1" type="ORF">A3J46_00610</name>
</gene>
<dbReference type="InterPro" id="IPR036412">
    <property type="entry name" value="HAD-like_sf"/>
</dbReference>
<evidence type="ECO:0000313" key="1">
    <source>
        <dbReference type="EMBL" id="OGN10284.1"/>
    </source>
</evidence>
<evidence type="ECO:0008006" key="3">
    <source>
        <dbReference type="Google" id="ProtNLM"/>
    </source>
</evidence>
<comment type="caution">
    <text evidence="1">The sequence shown here is derived from an EMBL/GenBank/DDBJ whole genome shotgun (WGS) entry which is preliminary data.</text>
</comment>
<dbReference type="AlphaFoldDB" id="A0A1F8FAR6"/>
<dbReference type="InterPro" id="IPR050155">
    <property type="entry name" value="HAD-like_hydrolase_sf"/>
</dbReference>
<protein>
    <recommendedName>
        <fullName evidence="3">HAD family hydrolase</fullName>
    </recommendedName>
</protein>
<accession>A0A1F8FAR6</accession>
<dbReference type="SFLD" id="SFLDS00003">
    <property type="entry name" value="Haloacid_Dehalogenase"/>
    <property type="match status" value="1"/>
</dbReference>
<dbReference type="Proteomes" id="UP000177167">
    <property type="component" value="Unassembled WGS sequence"/>
</dbReference>
<proteinExistence type="predicted"/>
<name>A0A1F8FAR6_9BACT</name>
<dbReference type="InterPro" id="IPR023214">
    <property type="entry name" value="HAD_sf"/>
</dbReference>
<dbReference type="PANTHER" id="PTHR43434">
    <property type="entry name" value="PHOSPHOGLYCOLATE PHOSPHATASE"/>
    <property type="match status" value="1"/>
</dbReference>
<dbReference type="SFLD" id="SFLDG01129">
    <property type="entry name" value="C1.5:_HAD__Beta-PGM__Phosphata"/>
    <property type="match status" value="1"/>
</dbReference>
<dbReference type="Gene3D" id="3.40.50.1000">
    <property type="entry name" value="HAD superfamily/HAD-like"/>
    <property type="match status" value="1"/>
</dbReference>